<comment type="caution">
    <text evidence="14">The sequence shown here is derived from an EMBL/GenBank/DDBJ whole genome shotgun (WGS) entry which is preliminary data.</text>
</comment>
<keyword evidence="8" id="KW-0862">Zinc</keyword>
<evidence type="ECO:0000313" key="14">
    <source>
        <dbReference type="EMBL" id="RDU35058.1"/>
    </source>
</evidence>
<keyword evidence="5 12" id="KW-0812">Transmembrane</keyword>
<comment type="similarity">
    <text evidence="3">Belongs to the peptidase M50B family.</text>
</comment>
<evidence type="ECO:0000256" key="10">
    <source>
        <dbReference type="ARBA" id="ARBA00023049"/>
    </source>
</evidence>
<dbReference type="EMBL" id="QNQT01000014">
    <property type="protein sequence ID" value="RDU35058.1"/>
    <property type="molecule type" value="Genomic_DNA"/>
</dbReference>
<feature type="domain" description="Peptidase M50" evidence="13">
    <location>
        <begin position="34"/>
        <end position="104"/>
    </location>
</feature>
<proteinExistence type="inferred from homology"/>
<comment type="cofactor">
    <cofactor evidence="1">
        <name>Zn(2+)</name>
        <dbReference type="ChEBI" id="CHEBI:29105"/>
    </cofactor>
</comment>
<keyword evidence="4" id="KW-0645">Protease</keyword>
<keyword evidence="15" id="KW-1185">Reference proteome</keyword>
<dbReference type="OrthoDB" id="166377at2"/>
<evidence type="ECO:0000256" key="2">
    <source>
        <dbReference type="ARBA" id="ARBA00004141"/>
    </source>
</evidence>
<dbReference type="RefSeq" id="WP_115453799.1">
    <property type="nucleotide sequence ID" value="NZ_QNQT01000014.1"/>
</dbReference>
<keyword evidence="11 12" id="KW-0472">Membrane</keyword>
<dbReference type="InterPro" id="IPR008915">
    <property type="entry name" value="Peptidase_M50"/>
</dbReference>
<dbReference type="GO" id="GO:0006508">
    <property type="term" value="P:proteolysis"/>
    <property type="evidence" value="ECO:0007669"/>
    <property type="project" value="UniProtKB-KW"/>
</dbReference>
<feature type="transmembrane region" description="Helical" evidence="12">
    <location>
        <begin position="16"/>
        <end position="42"/>
    </location>
</feature>
<keyword evidence="6" id="KW-0479">Metal-binding</keyword>
<dbReference type="PANTHER" id="PTHR39188">
    <property type="entry name" value="MEMBRANE-ASSOCIATED ZINC METALLOPROTEASE M50B"/>
    <property type="match status" value="1"/>
</dbReference>
<comment type="subcellular location">
    <subcellularLocation>
        <location evidence="2">Membrane</location>
        <topology evidence="2">Multi-pass membrane protein</topology>
    </subcellularLocation>
</comment>
<dbReference type="PANTHER" id="PTHR39188:SF3">
    <property type="entry name" value="STAGE IV SPORULATION PROTEIN FB"/>
    <property type="match status" value="1"/>
</dbReference>
<evidence type="ECO:0000256" key="1">
    <source>
        <dbReference type="ARBA" id="ARBA00001947"/>
    </source>
</evidence>
<reference evidence="14 15" key="1">
    <citation type="submission" date="2018-07" db="EMBL/GenBank/DDBJ databases">
        <title>Bacillus sp. YLB-04 draft genome sequence.</title>
        <authorList>
            <person name="Yu L."/>
            <person name="Tang X."/>
        </authorList>
    </citation>
    <scope>NUCLEOTIDE SEQUENCE [LARGE SCALE GENOMIC DNA]</scope>
    <source>
        <strain evidence="14 15">YLB-04</strain>
    </source>
</reference>
<dbReference type="Pfam" id="PF02163">
    <property type="entry name" value="Peptidase_M50"/>
    <property type="match status" value="2"/>
</dbReference>
<dbReference type="CDD" id="cd06161">
    <property type="entry name" value="S2P-M50_SpoIVFB"/>
    <property type="match status" value="1"/>
</dbReference>
<evidence type="ECO:0000256" key="7">
    <source>
        <dbReference type="ARBA" id="ARBA00022801"/>
    </source>
</evidence>
<evidence type="ECO:0000256" key="8">
    <source>
        <dbReference type="ARBA" id="ARBA00022833"/>
    </source>
</evidence>
<keyword evidence="7" id="KW-0378">Hydrolase</keyword>
<feature type="transmembrane region" description="Helical" evidence="12">
    <location>
        <begin position="124"/>
        <end position="146"/>
    </location>
</feature>
<evidence type="ECO:0000256" key="4">
    <source>
        <dbReference type="ARBA" id="ARBA00022670"/>
    </source>
</evidence>
<gene>
    <name evidence="14" type="ORF">DRW41_19965</name>
</gene>
<organism evidence="14 15">
    <name type="scientific">Neobacillus piezotolerans</name>
    <dbReference type="NCBI Taxonomy" id="2259171"/>
    <lineage>
        <taxon>Bacteria</taxon>
        <taxon>Bacillati</taxon>
        <taxon>Bacillota</taxon>
        <taxon>Bacilli</taxon>
        <taxon>Bacillales</taxon>
        <taxon>Bacillaceae</taxon>
        <taxon>Neobacillus</taxon>
    </lineage>
</organism>
<dbReference type="GO" id="GO:0016020">
    <property type="term" value="C:membrane"/>
    <property type="evidence" value="ECO:0007669"/>
    <property type="project" value="UniProtKB-SubCell"/>
</dbReference>
<feature type="transmembrane region" description="Helical" evidence="12">
    <location>
        <begin position="182"/>
        <end position="199"/>
    </location>
</feature>
<dbReference type="AlphaFoldDB" id="A0A3D8GKX3"/>
<sequence>MNKAVSLLKLIHIHPLLWLAAATAAFTAHFLELCLLLVIIFIHEMGHAVAAWRYSWRIKRISLLPFGGVAEMDEHGNRPLKEEAIVILAGPAQHIWMMAAALLLNTYGLIPEQTYELFLKYNLMILVFNLFPVWPLDGGKLLFLFLSTWRPFPEAHQWTLICSFVSLTLFSFGTLITVPLHLNIWFVAAFLYLSLYLEWKQRHYVFIRFLLERYYGNSGSAFLALTPIKVEETEGILNVLSKFRRGCKHSIVVGGAGRDKGILDENEVLHFFFYEKKTGGKIGDLFYAY</sequence>
<dbReference type="GO" id="GO:0046872">
    <property type="term" value="F:metal ion binding"/>
    <property type="evidence" value="ECO:0007669"/>
    <property type="project" value="UniProtKB-KW"/>
</dbReference>
<feature type="transmembrane region" description="Helical" evidence="12">
    <location>
        <begin position="158"/>
        <end position="176"/>
    </location>
</feature>
<accession>A0A3D8GKX3</accession>
<evidence type="ECO:0000256" key="6">
    <source>
        <dbReference type="ARBA" id="ARBA00022723"/>
    </source>
</evidence>
<keyword evidence="10" id="KW-0482">Metalloprotease</keyword>
<evidence type="ECO:0000256" key="5">
    <source>
        <dbReference type="ARBA" id="ARBA00022692"/>
    </source>
</evidence>
<evidence type="ECO:0000313" key="15">
    <source>
        <dbReference type="Proteomes" id="UP000257144"/>
    </source>
</evidence>
<evidence type="ECO:0000259" key="13">
    <source>
        <dbReference type="Pfam" id="PF02163"/>
    </source>
</evidence>
<feature type="transmembrane region" description="Helical" evidence="12">
    <location>
        <begin position="84"/>
        <end position="104"/>
    </location>
</feature>
<evidence type="ECO:0000256" key="3">
    <source>
        <dbReference type="ARBA" id="ARBA00007931"/>
    </source>
</evidence>
<evidence type="ECO:0000256" key="9">
    <source>
        <dbReference type="ARBA" id="ARBA00022989"/>
    </source>
</evidence>
<keyword evidence="9 12" id="KW-1133">Transmembrane helix</keyword>
<feature type="domain" description="Peptidase M50" evidence="13">
    <location>
        <begin position="115"/>
        <end position="167"/>
    </location>
</feature>
<dbReference type="GO" id="GO:0008237">
    <property type="term" value="F:metallopeptidase activity"/>
    <property type="evidence" value="ECO:0007669"/>
    <property type="project" value="UniProtKB-KW"/>
</dbReference>
<name>A0A3D8GKX3_9BACI</name>
<protein>
    <submittedName>
        <fullName evidence="14">Stage IV sporulation protein FB</fullName>
    </submittedName>
</protein>
<evidence type="ECO:0000256" key="12">
    <source>
        <dbReference type="SAM" id="Phobius"/>
    </source>
</evidence>
<evidence type="ECO:0000256" key="11">
    <source>
        <dbReference type="ARBA" id="ARBA00023136"/>
    </source>
</evidence>
<dbReference type="Proteomes" id="UP000257144">
    <property type="component" value="Unassembled WGS sequence"/>
</dbReference>